<evidence type="ECO:0000256" key="1">
    <source>
        <dbReference type="ARBA" id="ARBA00022723"/>
    </source>
</evidence>
<organism evidence="6 7">
    <name type="scientific">Lujinxingia vulgaris</name>
    <dbReference type="NCBI Taxonomy" id="2600176"/>
    <lineage>
        <taxon>Bacteria</taxon>
        <taxon>Deltaproteobacteria</taxon>
        <taxon>Bradymonadales</taxon>
        <taxon>Lujinxingiaceae</taxon>
        <taxon>Lujinxingia</taxon>
    </lineage>
</organism>
<dbReference type="Proteomes" id="UP000321412">
    <property type="component" value="Unassembled WGS sequence"/>
</dbReference>
<dbReference type="OrthoDB" id="9794568at2"/>
<proteinExistence type="inferred from homology"/>
<evidence type="ECO:0000313" key="7">
    <source>
        <dbReference type="Proteomes" id="UP000321412"/>
    </source>
</evidence>
<dbReference type="GO" id="GO:0046872">
    <property type="term" value="F:metal ion binding"/>
    <property type="evidence" value="ECO:0007669"/>
    <property type="project" value="UniProtKB-KW"/>
</dbReference>
<sequence>MRGRGLSMPGAFFKWIDCTDKTRPRDLRRPDDTILRLAQLTDLHVPGEVELVSRLRDLISPHVSLQNISHEISAISNEVGHHYRSTRKLYNGLVRKTLVGLHRLGVDHLVITGDLVHCGLAEEFLDVRAALEVTGWWGEERLTVIPGNHDRFNIYESYPSEPMEHFFPVVTPREPMLKELPGGVALLALDSNRDPIDDRHYLERWLPNTVGRIYPEALDWIERHRAQVEGRRLVTLLHHHISSDWHPRSAAKSFGGLMEPADGADELIEAIDLIDPYSLILHGHKHDVMPVDYALGTHQLGNPGGFANALRFNVIDFNVHGEQVMTQLELRP</sequence>
<dbReference type="InterPro" id="IPR050884">
    <property type="entry name" value="CNP_phosphodiesterase-III"/>
</dbReference>
<dbReference type="Gene3D" id="3.60.21.10">
    <property type="match status" value="1"/>
</dbReference>
<dbReference type="GO" id="GO:0016787">
    <property type="term" value="F:hydrolase activity"/>
    <property type="evidence" value="ECO:0007669"/>
    <property type="project" value="UniProtKB-KW"/>
</dbReference>
<dbReference type="InterPro" id="IPR004843">
    <property type="entry name" value="Calcineurin-like_PHP"/>
</dbReference>
<dbReference type="SUPFAM" id="SSF56300">
    <property type="entry name" value="Metallo-dependent phosphatases"/>
    <property type="match status" value="1"/>
</dbReference>
<protein>
    <submittedName>
        <fullName evidence="6">Metallophosphoesterase</fullName>
    </submittedName>
</protein>
<keyword evidence="1" id="KW-0479">Metal-binding</keyword>
<evidence type="ECO:0000256" key="4">
    <source>
        <dbReference type="ARBA" id="ARBA00025742"/>
    </source>
</evidence>
<name>A0A5C6X583_9DELT</name>
<keyword evidence="7" id="KW-1185">Reference proteome</keyword>
<dbReference type="EMBL" id="VOSM01000015">
    <property type="protein sequence ID" value="TXD34195.1"/>
    <property type="molecule type" value="Genomic_DNA"/>
</dbReference>
<feature type="domain" description="Calcineurin-like phosphoesterase" evidence="5">
    <location>
        <begin position="35"/>
        <end position="286"/>
    </location>
</feature>
<comment type="similarity">
    <text evidence="4">Belongs to the cyclic nucleotide phosphodiesterase class-III family.</text>
</comment>
<keyword evidence="2" id="KW-0378">Hydrolase</keyword>
<keyword evidence="3" id="KW-0408">Iron</keyword>
<comment type="caution">
    <text evidence="6">The sequence shown here is derived from an EMBL/GenBank/DDBJ whole genome shotgun (WGS) entry which is preliminary data.</text>
</comment>
<evidence type="ECO:0000256" key="3">
    <source>
        <dbReference type="ARBA" id="ARBA00023004"/>
    </source>
</evidence>
<evidence type="ECO:0000313" key="6">
    <source>
        <dbReference type="EMBL" id="TXD34195.1"/>
    </source>
</evidence>
<accession>A0A5C6X583</accession>
<gene>
    <name evidence="6" type="ORF">FRC98_19375</name>
</gene>
<evidence type="ECO:0000256" key="2">
    <source>
        <dbReference type="ARBA" id="ARBA00022801"/>
    </source>
</evidence>
<dbReference type="PANTHER" id="PTHR42988">
    <property type="entry name" value="PHOSPHOHYDROLASE"/>
    <property type="match status" value="1"/>
</dbReference>
<dbReference type="PANTHER" id="PTHR42988:SF2">
    <property type="entry name" value="CYCLIC NUCLEOTIDE PHOSPHODIESTERASE CBUA0032-RELATED"/>
    <property type="match status" value="1"/>
</dbReference>
<dbReference type="InterPro" id="IPR029052">
    <property type="entry name" value="Metallo-depent_PP-like"/>
</dbReference>
<evidence type="ECO:0000259" key="5">
    <source>
        <dbReference type="Pfam" id="PF00149"/>
    </source>
</evidence>
<dbReference type="Pfam" id="PF00149">
    <property type="entry name" value="Metallophos"/>
    <property type="match status" value="1"/>
</dbReference>
<reference evidence="6 7" key="1">
    <citation type="submission" date="2019-08" db="EMBL/GenBank/DDBJ databases">
        <title>Bradymonadales sp. TMQ4.</title>
        <authorList>
            <person name="Liang Q."/>
        </authorList>
    </citation>
    <scope>NUCLEOTIDE SEQUENCE [LARGE SCALE GENOMIC DNA]</scope>
    <source>
        <strain evidence="6 7">TMQ4</strain>
    </source>
</reference>
<dbReference type="AlphaFoldDB" id="A0A5C6X583"/>